<evidence type="ECO:0000313" key="1">
    <source>
        <dbReference type="EMBL" id="KKT20030.1"/>
    </source>
</evidence>
<dbReference type="STRING" id="1618747.UW02_C0002G0022"/>
<organism evidence="1 2">
    <name type="scientific">Candidatus Nomurabacteria bacterium GW2011_GWB1_43_7</name>
    <dbReference type="NCBI Taxonomy" id="1618747"/>
    <lineage>
        <taxon>Bacteria</taxon>
        <taxon>Candidatus Nomuraibacteriota</taxon>
    </lineage>
</organism>
<proteinExistence type="predicted"/>
<evidence type="ECO:0000313" key="2">
    <source>
        <dbReference type="Proteomes" id="UP000034751"/>
    </source>
</evidence>
<reference evidence="1 2" key="1">
    <citation type="journal article" date="2015" name="Nature">
        <title>rRNA introns, odd ribosomes, and small enigmatic genomes across a large radiation of phyla.</title>
        <authorList>
            <person name="Brown C.T."/>
            <person name="Hug L.A."/>
            <person name="Thomas B.C."/>
            <person name="Sharon I."/>
            <person name="Castelle C.J."/>
            <person name="Singh A."/>
            <person name="Wilkins M.J."/>
            <person name="Williams K.H."/>
            <person name="Banfield J.F."/>
        </authorList>
    </citation>
    <scope>NUCLEOTIDE SEQUENCE [LARGE SCALE GENOMIC DNA]</scope>
</reference>
<comment type="caution">
    <text evidence="1">The sequence shown here is derived from an EMBL/GenBank/DDBJ whole genome shotgun (WGS) entry which is preliminary data.</text>
</comment>
<name>A0A0G1FCL4_9BACT</name>
<gene>
    <name evidence="1" type="ORF">UW02_C0002G0022</name>
</gene>
<dbReference type="AlphaFoldDB" id="A0A0G1FCL4"/>
<dbReference type="InterPro" id="IPR024530">
    <property type="entry name" value="QSregVF_b"/>
</dbReference>
<dbReference type="Proteomes" id="UP000034751">
    <property type="component" value="Unassembled WGS sequence"/>
</dbReference>
<dbReference type="EMBL" id="LCGS01000002">
    <property type="protein sequence ID" value="KKT20030.1"/>
    <property type="molecule type" value="Genomic_DNA"/>
</dbReference>
<dbReference type="Pfam" id="PF12843">
    <property type="entry name" value="QSregVF_b"/>
    <property type="match status" value="1"/>
</dbReference>
<accession>A0A0G1FCL4</accession>
<protein>
    <submittedName>
        <fullName evidence="1">Uncharacterized protein</fullName>
    </submittedName>
</protein>
<sequence>MMVGRYAGVEVDKLPNSYLRWIITQNFPKSILEAAQKKLKESDYNDLYLNVSRHAIDMYSKRFLYKWLDNGKTMEDSDGLATFITKAAQEAWDKGTDVSKHRHQDDGIVKEWAGIKWIFGVNPNYPDYRDVITVMDSTNE</sequence>